<dbReference type="Proteomes" id="UP000580517">
    <property type="component" value="Unassembled WGS sequence"/>
</dbReference>
<keyword evidence="3" id="KW-1185">Reference proteome</keyword>
<dbReference type="AlphaFoldDB" id="A0A853FCF7"/>
<organism evidence="2 3">
    <name type="scientific">Allopusillimonas soli</name>
    <dbReference type="NCBI Taxonomy" id="659016"/>
    <lineage>
        <taxon>Bacteria</taxon>
        <taxon>Pseudomonadati</taxon>
        <taxon>Pseudomonadota</taxon>
        <taxon>Betaproteobacteria</taxon>
        <taxon>Burkholderiales</taxon>
        <taxon>Alcaligenaceae</taxon>
        <taxon>Allopusillimonas</taxon>
    </lineage>
</organism>
<feature type="chain" id="PRO_5032309047" description="Lipoprotein" evidence="1">
    <location>
        <begin position="34"/>
        <end position="168"/>
    </location>
</feature>
<dbReference type="EMBL" id="JACCEW010000005">
    <property type="protein sequence ID" value="NYT38475.1"/>
    <property type="molecule type" value="Genomic_DNA"/>
</dbReference>
<accession>A0A853FCF7</accession>
<evidence type="ECO:0000313" key="2">
    <source>
        <dbReference type="EMBL" id="NYT38475.1"/>
    </source>
</evidence>
<protein>
    <recommendedName>
        <fullName evidence="4">Lipoprotein</fullName>
    </recommendedName>
</protein>
<keyword evidence="1" id="KW-0732">Signal</keyword>
<evidence type="ECO:0000313" key="3">
    <source>
        <dbReference type="Proteomes" id="UP000580517"/>
    </source>
</evidence>
<sequence length="168" mass="18328">MKHTRHPAHSLLSLRQAGRLAAAAALAMLAACASSTNPAGLRLTDLRSDRYLQDERILPGSFADLQKALITHERACGESPTLRLDQGQTSFATLMDRPAGASNYAHTILVDLVAYQPNHFNGPRMRAKTYSYYMDEATQQRMRSLFTILSDPGRCAGAVEEPAAPEGN</sequence>
<dbReference type="OrthoDB" id="8689569at2"/>
<gene>
    <name evidence="2" type="ORF">H0A68_16450</name>
</gene>
<dbReference type="RefSeq" id="WP_129970157.1">
    <property type="nucleotide sequence ID" value="NZ_JACCEW010000005.1"/>
</dbReference>
<reference evidence="2 3" key="1">
    <citation type="submission" date="2020-07" db="EMBL/GenBank/DDBJ databases">
        <title>Taxonomic revisions and descriptions of new bacterial species based on genomic comparisons in the high-G+C-content subgroup of the family Alcaligenaceae.</title>
        <authorList>
            <person name="Szabo A."/>
            <person name="Felfoldi T."/>
        </authorList>
    </citation>
    <scope>NUCLEOTIDE SEQUENCE [LARGE SCALE GENOMIC DNA]</scope>
    <source>
        <strain evidence="2 3">DSM 25264</strain>
    </source>
</reference>
<comment type="caution">
    <text evidence="2">The sequence shown here is derived from an EMBL/GenBank/DDBJ whole genome shotgun (WGS) entry which is preliminary data.</text>
</comment>
<evidence type="ECO:0000256" key="1">
    <source>
        <dbReference type="SAM" id="SignalP"/>
    </source>
</evidence>
<feature type="signal peptide" evidence="1">
    <location>
        <begin position="1"/>
        <end position="33"/>
    </location>
</feature>
<proteinExistence type="predicted"/>
<evidence type="ECO:0008006" key="4">
    <source>
        <dbReference type="Google" id="ProtNLM"/>
    </source>
</evidence>
<name>A0A853FCF7_9BURK</name>
<dbReference type="PROSITE" id="PS51257">
    <property type="entry name" value="PROKAR_LIPOPROTEIN"/>
    <property type="match status" value="1"/>
</dbReference>